<proteinExistence type="predicted"/>
<keyword evidence="2" id="KW-1185">Reference proteome</keyword>
<evidence type="ECO:0000313" key="2">
    <source>
        <dbReference type="Proteomes" id="UP000235220"/>
    </source>
</evidence>
<feature type="region of interest" description="Disordered" evidence="1">
    <location>
        <begin position="37"/>
        <end position="112"/>
    </location>
</feature>
<reference evidence="3" key="1">
    <citation type="submission" date="2025-08" db="UniProtKB">
        <authorList>
            <consortium name="RefSeq"/>
        </authorList>
    </citation>
    <scope>IDENTIFICATION</scope>
    <source>
        <tissue evidence="3">Leaves</tissue>
    </source>
</reference>
<dbReference type="KEGG" id="jre:109005763"/>
<evidence type="ECO:0000256" key="1">
    <source>
        <dbReference type="SAM" id="MobiDB-lite"/>
    </source>
</evidence>
<name>A0A6P9EFD6_JUGRE</name>
<feature type="compositionally biased region" description="Polar residues" evidence="1">
    <location>
        <begin position="37"/>
        <end position="59"/>
    </location>
</feature>
<dbReference type="RefSeq" id="XP_035546041.1">
    <property type="nucleotide sequence ID" value="XM_035690148.1"/>
</dbReference>
<accession>A0A6P9EFD6</accession>
<evidence type="ECO:0000313" key="3">
    <source>
        <dbReference type="RefSeq" id="XP_035546041.1"/>
    </source>
</evidence>
<feature type="compositionally biased region" description="Basic and acidic residues" evidence="1">
    <location>
        <begin position="95"/>
        <end position="109"/>
    </location>
</feature>
<sequence>MITHAAGSKEHTEDATAKLYAMIDLYSVDNQEPPSITLTDSNVGCTTKDTPTAGSSKQVLSPHVVRGKGRPPSLRRASRMEKDMRKVKAKIKKAPVKEKSKQRDGRDTPVMDTCRNLFGPSEIDMSTAGGMQFVPDNSAFDISGTQLRETVIPSQQSMQFGLDRSQPVQLDLDGSQPEQ</sequence>
<organism evidence="2 3">
    <name type="scientific">Juglans regia</name>
    <name type="common">English walnut</name>
    <dbReference type="NCBI Taxonomy" id="51240"/>
    <lineage>
        <taxon>Eukaryota</taxon>
        <taxon>Viridiplantae</taxon>
        <taxon>Streptophyta</taxon>
        <taxon>Embryophyta</taxon>
        <taxon>Tracheophyta</taxon>
        <taxon>Spermatophyta</taxon>
        <taxon>Magnoliopsida</taxon>
        <taxon>eudicotyledons</taxon>
        <taxon>Gunneridae</taxon>
        <taxon>Pentapetalae</taxon>
        <taxon>rosids</taxon>
        <taxon>fabids</taxon>
        <taxon>Fagales</taxon>
        <taxon>Juglandaceae</taxon>
        <taxon>Juglans</taxon>
    </lineage>
</organism>
<dbReference type="AlphaFoldDB" id="A0A6P9EFD6"/>
<dbReference type="GeneID" id="109005763"/>
<dbReference type="InParanoid" id="A0A6P9EFD6"/>
<feature type="region of interest" description="Disordered" evidence="1">
    <location>
        <begin position="153"/>
        <end position="179"/>
    </location>
</feature>
<gene>
    <name evidence="3" type="primary">LOC109005763</name>
</gene>
<dbReference type="OrthoDB" id="10420897at2759"/>
<dbReference type="Proteomes" id="UP000235220">
    <property type="component" value="Chromosome 5"/>
</dbReference>
<protein>
    <submittedName>
        <fullName evidence="3">Uncharacterized protein LOC109005763</fullName>
    </submittedName>
</protein>